<evidence type="ECO:0000313" key="1">
    <source>
        <dbReference type="EMBL" id="KHD07675.1"/>
    </source>
</evidence>
<proteinExistence type="predicted"/>
<organism evidence="1 2">
    <name type="scientific">Candidatus Thiomargarita nelsonii</name>
    <dbReference type="NCBI Taxonomy" id="1003181"/>
    <lineage>
        <taxon>Bacteria</taxon>
        <taxon>Pseudomonadati</taxon>
        <taxon>Pseudomonadota</taxon>
        <taxon>Gammaproteobacteria</taxon>
        <taxon>Thiotrichales</taxon>
        <taxon>Thiotrichaceae</taxon>
        <taxon>Thiomargarita</taxon>
    </lineage>
</organism>
<reference evidence="1 2" key="1">
    <citation type="journal article" date="2016" name="Front. Microbiol.">
        <title>Single-Cell (Meta-)Genomics of a Dimorphic Candidatus Thiomargarita nelsonii Reveals Genomic Plasticity.</title>
        <authorList>
            <person name="Flood B.E."/>
            <person name="Fliss P."/>
            <person name="Jones D.S."/>
            <person name="Dick G.J."/>
            <person name="Jain S."/>
            <person name="Kaster A.K."/>
            <person name="Winkel M."/>
            <person name="Mussmann M."/>
            <person name="Bailey J."/>
        </authorList>
    </citation>
    <scope>NUCLEOTIDE SEQUENCE [LARGE SCALE GENOMIC DNA]</scope>
    <source>
        <strain evidence="1">Hydrate Ridge</strain>
    </source>
</reference>
<gene>
    <name evidence="1" type="ORF">PN36_20485</name>
</gene>
<sequence>MAYENFSIEQIESDFSIKIQDVHNLFGSVEPVEPSKSLVSLLEDFVPLGSAIGTEKARSEFIIAPILAEVKKLTGVSLFSGTKFEVDKEKGLNGFCDFMFSLSSSQLTLSAPVIAIVEAKNENINSGFGQCMAEMVAAQIYNNKKKTIVDSVYGCVTTGSVWRFLTLSNNTIYLDSIEYYLDQLSKILGIFIADLKPKA</sequence>
<name>A0A0A6PR40_9GAMM</name>
<keyword evidence="2" id="KW-1185">Reference proteome</keyword>
<comment type="caution">
    <text evidence="1">The sequence shown here is derived from an EMBL/GenBank/DDBJ whole genome shotgun (WGS) entry which is preliminary data.</text>
</comment>
<dbReference type="Proteomes" id="UP000030428">
    <property type="component" value="Unassembled WGS sequence"/>
</dbReference>
<accession>A0A0A6PR40</accession>
<dbReference type="AlphaFoldDB" id="A0A0A6PR40"/>
<evidence type="ECO:0000313" key="2">
    <source>
        <dbReference type="Proteomes" id="UP000030428"/>
    </source>
</evidence>
<protein>
    <submittedName>
        <fullName evidence="1">Uncharacterized protein</fullName>
    </submittedName>
</protein>
<dbReference type="EMBL" id="JSZA02000088">
    <property type="protein sequence ID" value="KHD07675.1"/>
    <property type="molecule type" value="Genomic_DNA"/>
</dbReference>